<comment type="caution">
    <text evidence="1">The sequence shown here is derived from an EMBL/GenBank/DDBJ whole genome shotgun (WGS) entry which is preliminary data.</text>
</comment>
<dbReference type="RefSeq" id="WP_150899624.1">
    <property type="nucleotide sequence ID" value="NZ_WAAU01000012.1"/>
</dbReference>
<evidence type="ECO:0000313" key="1">
    <source>
        <dbReference type="EMBL" id="KAB1158656.1"/>
    </source>
</evidence>
<proteinExistence type="predicted"/>
<gene>
    <name evidence="1" type="ORF">F7018_08540</name>
</gene>
<dbReference type="Proteomes" id="UP000467305">
    <property type="component" value="Unassembled WGS sequence"/>
</dbReference>
<keyword evidence="2" id="KW-1185">Reference proteome</keyword>
<evidence type="ECO:0000313" key="2">
    <source>
        <dbReference type="Proteomes" id="UP000467305"/>
    </source>
</evidence>
<accession>A0A7J5AM73</accession>
<dbReference type="EMBL" id="WAAU01000012">
    <property type="protein sequence ID" value="KAB1158656.1"/>
    <property type="molecule type" value="Genomic_DNA"/>
</dbReference>
<protein>
    <submittedName>
        <fullName evidence="1">Uncharacterized protein</fullName>
    </submittedName>
</protein>
<dbReference type="AlphaFoldDB" id="A0A7J5AM73"/>
<name>A0A7J5AM73_9FLAO</name>
<organism evidence="1 2">
    <name type="scientific">Tenacibaculum aiptasiae</name>
    <dbReference type="NCBI Taxonomy" id="426481"/>
    <lineage>
        <taxon>Bacteria</taxon>
        <taxon>Pseudomonadati</taxon>
        <taxon>Bacteroidota</taxon>
        <taxon>Flavobacteriia</taxon>
        <taxon>Flavobacteriales</taxon>
        <taxon>Flavobacteriaceae</taxon>
        <taxon>Tenacibaculum</taxon>
    </lineage>
</organism>
<reference evidence="1 2" key="1">
    <citation type="submission" date="2019-09" db="EMBL/GenBank/DDBJ databases">
        <authorList>
            <person name="Cao W.R."/>
        </authorList>
    </citation>
    <scope>NUCLEOTIDE SEQUENCE [LARGE SCALE GENOMIC DNA]</scope>
    <source>
        <strain evidence="2">a4</strain>
    </source>
</reference>
<dbReference type="PROSITE" id="PS51257">
    <property type="entry name" value="PROKAR_LIPOPROTEIN"/>
    <property type="match status" value="1"/>
</dbReference>
<sequence>MRKELFIISFVTLFSILSCTSEDDLDKTKTEWKCGFHKGKQLWAGSKGGCYYKNNNGNKTYVDRVNGNC</sequence>